<evidence type="ECO:0000313" key="3">
    <source>
        <dbReference type="Proteomes" id="UP001243330"/>
    </source>
</evidence>
<dbReference type="PANTHER" id="PTHR45033:SF2">
    <property type="entry name" value="ZINC-TYPE ALCOHOL DEHYDROGENASE-LIKE PROTEIN C1773.06C"/>
    <property type="match status" value="1"/>
</dbReference>
<name>A0AAD9E8A0_9PEZI</name>
<dbReference type="InterPro" id="IPR013154">
    <property type="entry name" value="ADH-like_N"/>
</dbReference>
<dbReference type="EMBL" id="JAQOWY010000726">
    <property type="protein sequence ID" value="KAK1839055.1"/>
    <property type="molecule type" value="Genomic_DNA"/>
</dbReference>
<proteinExistence type="predicted"/>
<sequence length="349" mass="37342">MYFPSKTQAWKVTDIRSDNFDGFQLIEDVPVSTLGDDDVLVQIEAVSLNYRDLAIPRGLYPFAMKTPVIAGSDGAGTVLAVGPKVTDFTAGDKVCTLFNELHQTNPITPEAVGSGLGGAVDGTLRKYAVFPNHGLVTAPSTLSSIEASTLTCAALTAWNALFGLKKLKPDDWVLVQGTGGVSLAAIQFAVATGATVVATTSSNDKADTLKKMGVSHVINYREVAEWGNAARALTPKGLGFDHILEIGGAATVAQSLKAIKLEGIITIIGFLTSTENDKQPSLMEALNHICTVRGIFVGSREQFVEMNRAIDDWKIKPVVDAKVFCFGEAKAAYDCLWDRMNFGKVVIRI</sequence>
<dbReference type="GO" id="GO:0016491">
    <property type="term" value="F:oxidoreductase activity"/>
    <property type="evidence" value="ECO:0007669"/>
    <property type="project" value="InterPro"/>
</dbReference>
<reference evidence="2" key="1">
    <citation type="submission" date="2023-01" db="EMBL/GenBank/DDBJ databases">
        <title>Colletotrichum chrysophilum M932 genome sequence.</title>
        <authorList>
            <person name="Baroncelli R."/>
        </authorList>
    </citation>
    <scope>NUCLEOTIDE SEQUENCE</scope>
    <source>
        <strain evidence="2">M932</strain>
    </source>
</reference>
<dbReference type="Gene3D" id="3.90.180.10">
    <property type="entry name" value="Medium-chain alcohol dehydrogenases, catalytic domain"/>
    <property type="match status" value="1"/>
</dbReference>
<dbReference type="SMART" id="SM00829">
    <property type="entry name" value="PKS_ER"/>
    <property type="match status" value="1"/>
</dbReference>
<evidence type="ECO:0000313" key="2">
    <source>
        <dbReference type="EMBL" id="KAK1839055.1"/>
    </source>
</evidence>
<dbReference type="SUPFAM" id="SSF50129">
    <property type="entry name" value="GroES-like"/>
    <property type="match status" value="1"/>
</dbReference>
<dbReference type="InterPro" id="IPR011032">
    <property type="entry name" value="GroES-like_sf"/>
</dbReference>
<dbReference type="InterPro" id="IPR036291">
    <property type="entry name" value="NAD(P)-bd_dom_sf"/>
</dbReference>
<dbReference type="PANTHER" id="PTHR45033">
    <property type="match status" value="1"/>
</dbReference>
<dbReference type="SUPFAM" id="SSF51735">
    <property type="entry name" value="NAD(P)-binding Rossmann-fold domains"/>
    <property type="match status" value="1"/>
</dbReference>
<dbReference type="InterPro" id="IPR013149">
    <property type="entry name" value="ADH-like_C"/>
</dbReference>
<dbReference type="Gene3D" id="3.40.50.720">
    <property type="entry name" value="NAD(P)-binding Rossmann-like Domain"/>
    <property type="match status" value="1"/>
</dbReference>
<accession>A0AAD9E8A0</accession>
<dbReference type="Pfam" id="PF08240">
    <property type="entry name" value="ADH_N"/>
    <property type="match status" value="1"/>
</dbReference>
<gene>
    <name evidence="2" type="ORF">CCHR01_18326</name>
</gene>
<dbReference type="Proteomes" id="UP001243330">
    <property type="component" value="Unassembled WGS sequence"/>
</dbReference>
<protein>
    <submittedName>
        <fullName evidence="2">Zinc-binding alcohol dehydrogenase</fullName>
    </submittedName>
</protein>
<dbReference type="CDD" id="cd08276">
    <property type="entry name" value="MDR7"/>
    <property type="match status" value="1"/>
</dbReference>
<feature type="domain" description="Enoyl reductase (ER)" evidence="1">
    <location>
        <begin position="18"/>
        <end position="347"/>
    </location>
</feature>
<dbReference type="AlphaFoldDB" id="A0AAD9E8A0"/>
<comment type="caution">
    <text evidence="2">The sequence shown here is derived from an EMBL/GenBank/DDBJ whole genome shotgun (WGS) entry which is preliminary data.</text>
</comment>
<dbReference type="InterPro" id="IPR020843">
    <property type="entry name" value="ER"/>
</dbReference>
<organism evidence="2 3">
    <name type="scientific">Colletotrichum chrysophilum</name>
    <dbReference type="NCBI Taxonomy" id="1836956"/>
    <lineage>
        <taxon>Eukaryota</taxon>
        <taxon>Fungi</taxon>
        <taxon>Dikarya</taxon>
        <taxon>Ascomycota</taxon>
        <taxon>Pezizomycotina</taxon>
        <taxon>Sordariomycetes</taxon>
        <taxon>Hypocreomycetidae</taxon>
        <taxon>Glomerellales</taxon>
        <taxon>Glomerellaceae</taxon>
        <taxon>Colletotrichum</taxon>
        <taxon>Colletotrichum gloeosporioides species complex</taxon>
    </lineage>
</organism>
<dbReference type="InterPro" id="IPR052711">
    <property type="entry name" value="Zinc_ADH-like"/>
</dbReference>
<evidence type="ECO:0000259" key="1">
    <source>
        <dbReference type="SMART" id="SM00829"/>
    </source>
</evidence>
<keyword evidence="3" id="KW-1185">Reference proteome</keyword>
<dbReference type="Pfam" id="PF00107">
    <property type="entry name" value="ADH_zinc_N"/>
    <property type="match status" value="1"/>
</dbReference>